<keyword evidence="1" id="KW-0732">Signal</keyword>
<dbReference type="Proteomes" id="UP000659904">
    <property type="component" value="Unassembled WGS sequence"/>
</dbReference>
<proteinExistence type="predicted"/>
<dbReference type="AlphaFoldDB" id="A0A8J3KLV1"/>
<evidence type="ECO:0000256" key="1">
    <source>
        <dbReference type="SAM" id="SignalP"/>
    </source>
</evidence>
<protein>
    <recommendedName>
        <fullName evidence="4">DNRLRE domain-containing protein</fullName>
    </recommendedName>
</protein>
<dbReference type="EMBL" id="BONH01000053">
    <property type="protein sequence ID" value="GIG02458.1"/>
    <property type="molecule type" value="Genomic_DNA"/>
</dbReference>
<dbReference type="RefSeq" id="WP_147432865.1">
    <property type="nucleotide sequence ID" value="NZ_BONH01000053.1"/>
</dbReference>
<comment type="caution">
    <text evidence="2">The sequence shown here is derived from an EMBL/GenBank/DDBJ whole genome shotgun (WGS) entry which is preliminary data.</text>
</comment>
<evidence type="ECO:0000313" key="3">
    <source>
        <dbReference type="Proteomes" id="UP000659904"/>
    </source>
</evidence>
<reference evidence="2 3" key="1">
    <citation type="submission" date="2021-01" db="EMBL/GenBank/DDBJ databases">
        <title>Whole genome shotgun sequence of Catellatospora citrea NBRC 14495.</title>
        <authorList>
            <person name="Komaki H."/>
            <person name="Tamura T."/>
        </authorList>
    </citation>
    <scope>NUCLEOTIDE SEQUENCE [LARGE SCALE GENOMIC DNA]</scope>
    <source>
        <strain evidence="2 3">NBRC 14495</strain>
    </source>
</reference>
<feature type="signal peptide" evidence="1">
    <location>
        <begin position="1"/>
        <end position="26"/>
    </location>
</feature>
<gene>
    <name evidence="2" type="ORF">Cci01nite_75510</name>
</gene>
<keyword evidence="3" id="KW-1185">Reference proteome</keyword>
<evidence type="ECO:0008006" key="4">
    <source>
        <dbReference type="Google" id="ProtNLM"/>
    </source>
</evidence>
<sequence>MRLRAAVLAAAVGVSGLAVLGTPAAAAPHFDNAPSVQVGYTDSATPGQAYDNTEDVHLPLGSSVDAAGVTHTSRVYATFDLALLKGKRFLGSTLRVREFSAADCGKRAIELWRTERIGRTPSWRRAPAEITKVDEILTPEYCPTATISFDTTAVINAALAAGDRKVSFVLRVPAAHEADPSYGRRLNWYNSVSLGVQFNAAPKIDNKNLYNGGVPCATKAPYPALAFYGVNLQAVGTDTDANDQRALRFDFAVWPKTDPAARTERSTEGRQSGRAAGVLMPDGLFADGVTYAWQARVGDGFEESAWSKVCYFVADRKLPPAPQVTSSNYPLGDPFEHMPLGEPGTFTFSGNGDADVAGFVYGWGVSGVRQCTSGELGQTVCPDLFTAPGAVRADVPGGTATVTLNPPATFNTLEVRSVDLAGLTSAPVRYQISLSQQSYPVITVVGAQPEWNKPVTLRFSTSPGIVGTTEYEYELNGTTQTVPAGEDGSATITFVADRLTGFTVTVRSHSANGWISPKGQTTVRFSGAPRVASEVYPANQVSGGVGVPGTFTFSPPPGWTQVQGYQYSFAYGDYQFVAADPTGQATVTWTPEGSGNVLLSVFAVDMNDNWSEDENMYWFDVA</sequence>
<feature type="chain" id="PRO_5035169672" description="DNRLRE domain-containing protein" evidence="1">
    <location>
        <begin position="27"/>
        <end position="622"/>
    </location>
</feature>
<organism evidence="2 3">
    <name type="scientific">Catellatospora citrea</name>
    <dbReference type="NCBI Taxonomy" id="53366"/>
    <lineage>
        <taxon>Bacteria</taxon>
        <taxon>Bacillati</taxon>
        <taxon>Actinomycetota</taxon>
        <taxon>Actinomycetes</taxon>
        <taxon>Micromonosporales</taxon>
        <taxon>Micromonosporaceae</taxon>
        <taxon>Catellatospora</taxon>
    </lineage>
</organism>
<evidence type="ECO:0000313" key="2">
    <source>
        <dbReference type="EMBL" id="GIG02458.1"/>
    </source>
</evidence>
<name>A0A8J3KLV1_9ACTN</name>
<accession>A0A8J3KLV1</accession>